<protein>
    <submittedName>
        <fullName evidence="1">TnpV protein</fullName>
    </submittedName>
</protein>
<dbReference type="Proteomes" id="UP001299235">
    <property type="component" value="Unassembled WGS sequence"/>
</dbReference>
<name>A0ABS8EZ87_9FIRM</name>
<dbReference type="EMBL" id="JAJEQE010000088">
    <property type="protein sequence ID" value="MCC2150486.1"/>
    <property type="molecule type" value="Genomic_DNA"/>
</dbReference>
<dbReference type="Pfam" id="PF14198">
    <property type="entry name" value="TnpV"/>
    <property type="match status" value="1"/>
</dbReference>
<reference evidence="1 2" key="1">
    <citation type="submission" date="2021-10" db="EMBL/GenBank/DDBJ databases">
        <title>Anaerobic single-cell dispensing facilitates the cultivation of human gut bacteria.</title>
        <authorList>
            <person name="Afrizal A."/>
        </authorList>
    </citation>
    <scope>NUCLEOTIDE SEQUENCE [LARGE SCALE GENOMIC DNA]</scope>
    <source>
        <strain evidence="1 2">CLA-AA-H246</strain>
    </source>
</reference>
<evidence type="ECO:0000313" key="2">
    <source>
        <dbReference type="Proteomes" id="UP001299235"/>
    </source>
</evidence>
<dbReference type="RefSeq" id="WP_248836143.1">
    <property type="nucleotide sequence ID" value="NZ_JAJEQE010000088.1"/>
</dbReference>
<gene>
    <name evidence="1" type="ORF">LKD42_14760</name>
</gene>
<sequence length="131" mass="15748">MDKYIYDESNGLWYELQGDYYIPCLISPTEKEHKPISLWGQRHKRYLQEHKRAVYITFLTSGKLNCYLTDIDEQATEMIFRLVEQMADKEGVTEQLKVEKPMLWVGRMNEIQTRAREIVYADIIYKQKYNI</sequence>
<dbReference type="InterPro" id="IPR026989">
    <property type="entry name" value="TnpV"/>
</dbReference>
<evidence type="ECO:0000313" key="1">
    <source>
        <dbReference type="EMBL" id="MCC2150486.1"/>
    </source>
</evidence>
<proteinExistence type="predicted"/>
<comment type="caution">
    <text evidence="1">The sequence shown here is derived from an EMBL/GenBank/DDBJ whole genome shotgun (WGS) entry which is preliminary data.</text>
</comment>
<keyword evidence="2" id="KW-1185">Reference proteome</keyword>
<accession>A0ABS8EZ87</accession>
<organism evidence="1 2">
    <name type="scientific">Hominisplanchenecus faecis</name>
    <dbReference type="NCBI Taxonomy" id="2885351"/>
    <lineage>
        <taxon>Bacteria</taxon>
        <taxon>Bacillati</taxon>
        <taxon>Bacillota</taxon>
        <taxon>Clostridia</taxon>
        <taxon>Lachnospirales</taxon>
        <taxon>Lachnospiraceae</taxon>
        <taxon>Hominisplanchenecus</taxon>
    </lineage>
</organism>